<evidence type="ECO:0000256" key="2">
    <source>
        <dbReference type="ARBA" id="ARBA00022676"/>
    </source>
</evidence>
<dbReference type="Proteomes" id="UP000019140">
    <property type="component" value="Unassembled WGS sequence"/>
</dbReference>
<proteinExistence type="inferred from homology"/>
<evidence type="ECO:0000256" key="3">
    <source>
        <dbReference type="ARBA" id="ARBA00022679"/>
    </source>
</evidence>
<comment type="caution">
    <text evidence="4">The sequence shown here is derived from an EMBL/GenBank/DDBJ whole genome shotgun (WGS) entry which is preliminary data.</text>
</comment>
<evidence type="ECO:0000313" key="5">
    <source>
        <dbReference type="Proteomes" id="UP000019140"/>
    </source>
</evidence>
<dbReference type="CDD" id="cd03801">
    <property type="entry name" value="GT4_PimA-like"/>
    <property type="match status" value="1"/>
</dbReference>
<comment type="similarity">
    <text evidence="1">Belongs to the glycosyltransferase group 1 family. Glycosyltransferase 4 subfamily.</text>
</comment>
<dbReference type="PANTHER" id="PTHR12526">
    <property type="entry name" value="GLYCOSYLTRANSFERASE"/>
    <property type="match status" value="1"/>
</dbReference>
<keyword evidence="5" id="KW-1185">Reference proteome</keyword>
<keyword evidence="2" id="KW-0328">Glycosyltransferase</keyword>
<dbReference type="PANTHER" id="PTHR12526:SF640">
    <property type="entry name" value="COLANIC ACID BIOSYNTHESIS GLYCOSYLTRANSFERASE WCAL-RELATED"/>
    <property type="match status" value="1"/>
</dbReference>
<reference evidence="4 5" key="1">
    <citation type="journal article" date="2014" name="Nature">
        <title>An environmental bacterial taxon with a large and distinct metabolic repertoire.</title>
        <authorList>
            <person name="Wilson M.C."/>
            <person name="Mori T."/>
            <person name="Ruckert C."/>
            <person name="Uria A.R."/>
            <person name="Helf M.J."/>
            <person name="Takada K."/>
            <person name="Gernert C."/>
            <person name="Steffens U.A."/>
            <person name="Heycke N."/>
            <person name="Schmitt S."/>
            <person name="Rinke C."/>
            <person name="Helfrich E.J."/>
            <person name="Brachmann A.O."/>
            <person name="Gurgui C."/>
            <person name="Wakimoto T."/>
            <person name="Kracht M."/>
            <person name="Crusemann M."/>
            <person name="Hentschel U."/>
            <person name="Abe I."/>
            <person name="Matsunaga S."/>
            <person name="Kalinowski J."/>
            <person name="Takeyama H."/>
            <person name="Piel J."/>
        </authorList>
    </citation>
    <scope>NUCLEOTIDE SEQUENCE [LARGE SCALE GENOMIC DNA]</scope>
    <source>
        <strain evidence="5">TSY2</strain>
    </source>
</reference>
<dbReference type="AlphaFoldDB" id="W4LYT3"/>
<dbReference type="Pfam" id="PF13692">
    <property type="entry name" value="Glyco_trans_1_4"/>
    <property type="match status" value="1"/>
</dbReference>
<dbReference type="PATRIC" id="fig|1429439.4.peg.5788"/>
<name>W4LYT3_9BACT</name>
<sequence>MRLAFVDPINWDYTVQSAYEHPMGGSQSALCYLAEALVNRGHEVFTFTNTTHPQTYRGVTCMALQQTSTHQMRAIAPECCIILNLTHFMHQLVPLFGLGPRFVLWTQHACDQPAVAALAEPAVCEAYDAFVFVSDWQRDGYLTNFPIAPEQTVVLRNAIAPAFERLFAPDANICAAKSTPIELAYTSTPFRGLDILVEVFPYIRDAIPGTTLKVFSSMGVYQVPREADESEFGGLYQACRDTDGIQYIGSVSQPQLAEELRSVAMLAYPNTFAETSCIAVMEAMAAGCGVLTSHLGALPETTSGFGYLVSHDQGLDAYKEHFKQTAIDFLHRFQQLEPSFGFHQTLRQQVLHANREYTWARRAVQWETYLNDLVET</sequence>
<dbReference type="GO" id="GO:0016757">
    <property type="term" value="F:glycosyltransferase activity"/>
    <property type="evidence" value="ECO:0007669"/>
    <property type="project" value="UniProtKB-KW"/>
</dbReference>
<dbReference type="HOGENOM" id="CLU_039285_0_0_7"/>
<evidence type="ECO:0000256" key="1">
    <source>
        <dbReference type="ARBA" id="ARBA00009481"/>
    </source>
</evidence>
<gene>
    <name evidence="4" type="ORF">ETSY2_34165</name>
</gene>
<protein>
    <recommendedName>
        <fullName evidence="6">Glycosyl transferase family 1 domain-containing protein</fullName>
    </recommendedName>
</protein>
<organism evidence="4 5">
    <name type="scientific">Candidatus Entotheonella gemina</name>
    <dbReference type="NCBI Taxonomy" id="1429439"/>
    <lineage>
        <taxon>Bacteria</taxon>
        <taxon>Pseudomonadati</taxon>
        <taxon>Nitrospinota/Tectimicrobiota group</taxon>
        <taxon>Candidatus Tectimicrobiota</taxon>
        <taxon>Candidatus Entotheonellia</taxon>
        <taxon>Candidatus Entotheonellales</taxon>
        <taxon>Candidatus Entotheonellaceae</taxon>
        <taxon>Candidatus Entotheonella</taxon>
    </lineage>
</organism>
<accession>W4LYT3</accession>
<dbReference type="Gene3D" id="3.40.50.2000">
    <property type="entry name" value="Glycogen Phosphorylase B"/>
    <property type="match status" value="2"/>
</dbReference>
<evidence type="ECO:0000313" key="4">
    <source>
        <dbReference type="EMBL" id="ETX03095.1"/>
    </source>
</evidence>
<dbReference type="EMBL" id="AZHX01001464">
    <property type="protein sequence ID" value="ETX03095.1"/>
    <property type="molecule type" value="Genomic_DNA"/>
</dbReference>
<keyword evidence="3" id="KW-0808">Transferase</keyword>
<evidence type="ECO:0008006" key="6">
    <source>
        <dbReference type="Google" id="ProtNLM"/>
    </source>
</evidence>
<dbReference type="SUPFAM" id="SSF53756">
    <property type="entry name" value="UDP-Glycosyltransferase/glycogen phosphorylase"/>
    <property type="match status" value="1"/>
</dbReference>